<evidence type="ECO:0000256" key="1">
    <source>
        <dbReference type="SAM" id="Phobius"/>
    </source>
</evidence>
<dbReference type="EMBL" id="CP019646">
    <property type="protein sequence ID" value="AQQ70587.1"/>
    <property type="molecule type" value="Genomic_DNA"/>
</dbReference>
<evidence type="ECO:0000313" key="2">
    <source>
        <dbReference type="EMBL" id="AQQ70587.1"/>
    </source>
</evidence>
<feature type="transmembrane region" description="Helical" evidence="1">
    <location>
        <begin position="33"/>
        <end position="55"/>
    </location>
</feature>
<reference evidence="3" key="1">
    <citation type="submission" date="2017-02" db="EMBL/GenBank/DDBJ databases">
        <title>Comparative genomics and description of representatives of a novel lineage of planctomycetes thriving in anoxic sediments.</title>
        <authorList>
            <person name="Spring S."/>
            <person name="Bunk B."/>
            <person name="Sproer C."/>
        </authorList>
    </citation>
    <scope>NUCLEOTIDE SEQUENCE [LARGE SCALE GENOMIC DNA]</scope>
    <source>
        <strain evidence="3">SM-Chi-D1</strain>
    </source>
</reference>
<name>A0A1Q2ME54_9BACT</name>
<keyword evidence="1" id="KW-1133">Transmembrane helix</keyword>
<proteinExistence type="predicted"/>
<protein>
    <recommendedName>
        <fullName evidence="4">Positive regulator of sigma(E), RseC/MucC</fullName>
    </recommendedName>
</protein>
<keyword evidence="3" id="KW-1185">Reference proteome</keyword>
<organism evidence="2 3">
    <name type="scientific">Limihaloglobus sulfuriphilus</name>
    <dbReference type="NCBI Taxonomy" id="1851148"/>
    <lineage>
        <taxon>Bacteria</taxon>
        <taxon>Pseudomonadati</taxon>
        <taxon>Planctomycetota</taxon>
        <taxon>Phycisphaerae</taxon>
        <taxon>Sedimentisphaerales</taxon>
        <taxon>Sedimentisphaeraceae</taxon>
        <taxon>Limihaloglobus</taxon>
    </lineage>
</organism>
<sequence length="99" mass="11385">MPSEQDKECKGCLDRDRCHEVYAKLSKSRAEPVALKAFTAFFVPLLAFIVMYVLFLNWLSDYVSDEYIELAAVLPSVLSAVVITFLFKYVVSFIFKIKF</sequence>
<dbReference type="AlphaFoldDB" id="A0A1Q2ME54"/>
<dbReference type="Proteomes" id="UP000188181">
    <property type="component" value="Chromosome"/>
</dbReference>
<dbReference type="KEGG" id="pbas:SMSP2_00940"/>
<evidence type="ECO:0008006" key="4">
    <source>
        <dbReference type="Google" id="ProtNLM"/>
    </source>
</evidence>
<feature type="transmembrane region" description="Helical" evidence="1">
    <location>
        <begin position="67"/>
        <end position="91"/>
    </location>
</feature>
<dbReference type="STRING" id="1851148.SMSP2_00940"/>
<keyword evidence="1" id="KW-0472">Membrane</keyword>
<keyword evidence="1" id="KW-0812">Transmembrane</keyword>
<evidence type="ECO:0000313" key="3">
    <source>
        <dbReference type="Proteomes" id="UP000188181"/>
    </source>
</evidence>
<accession>A0A1Q2ME54</accession>
<gene>
    <name evidence="2" type="ORF">SMSP2_00940</name>
</gene>